<evidence type="ECO:0000313" key="2">
    <source>
        <dbReference type="Proteomes" id="UP000662857"/>
    </source>
</evidence>
<reference evidence="1" key="1">
    <citation type="submission" date="2021-02" db="EMBL/GenBank/DDBJ databases">
        <title>Natrosporangium hydrolyticum gen. nov., sp. nov, a haloalkaliphilic actinobacterium from a soda solonchak soil.</title>
        <authorList>
            <person name="Sorokin D.Y."/>
            <person name="Khijniak T.V."/>
            <person name="Zakharycheva A.P."/>
            <person name="Boueva O.V."/>
            <person name="Ariskina E.V."/>
            <person name="Hahnke R.L."/>
            <person name="Bunk B."/>
            <person name="Sproer C."/>
            <person name="Schumann P."/>
            <person name="Evtushenko L.I."/>
            <person name="Kublanov I.V."/>
        </authorList>
    </citation>
    <scope>NUCLEOTIDE SEQUENCE</scope>
    <source>
        <strain evidence="1">DSM 106523</strain>
    </source>
</reference>
<name>A0A895YMW2_9ACTN</name>
<dbReference type="Proteomes" id="UP000662857">
    <property type="component" value="Chromosome"/>
</dbReference>
<sequence length="139" mass="15791">MLGANQRHWSELLRPERTLDAPTTVLPNLSPLLTRAGWARSGNAAQGRYSDPWRSPDLRGVGSHLPNRSAAEAQLWECRRCQAPWPCPVARQRLLARYGRTPALGRLCHDLLEQAVREGLDLPVPQLFIRFIEWTLPPR</sequence>
<accession>A0A895YMW2</accession>
<dbReference type="RefSeq" id="WP_239677440.1">
    <property type="nucleotide sequence ID" value="NZ_CP070499.1"/>
</dbReference>
<dbReference type="AlphaFoldDB" id="A0A895YMW2"/>
<evidence type="ECO:0000313" key="1">
    <source>
        <dbReference type="EMBL" id="QSB15258.1"/>
    </source>
</evidence>
<proteinExistence type="predicted"/>
<dbReference type="EMBL" id="CP070499">
    <property type="protein sequence ID" value="QSB15258.1"/>
    <property type="molecule type" value="Genomic_DNA"/>
</dbReference>
<keyword evidence="2" id="KW-1185">Reference proteome</keyword>
<gene>
    <name evidence="1" type="ORF">JQS43_02520</name>
</gene>
<protein>
    <submittedName>
        <fullName evidence="1">Uncharacterized protein</fullName>
    </submittedName>
</protein>
<organism evidence="1 2">
    <name type="scientific">Natronosporangium hydrolyticum</name>
    <dbReference type="NCBI Taxonomy" id="2811111"/>
    <lineage>
        <taxon>Bacteria</taxon>
        <taxon>Bacillati</taxon>
        <taxon>Actinomycetota</taxon>
        <taxon>Actinomycetes</taxon>
        <taxon>Micromonosporales</taxon>
        <taxon>Micromonosporaceae</taxon>
        <taxon>Natronosporangium</taxon>
    </lineage>
</organism>
<dbReference type="KEGG" id="nhy:JQS43_02520"/>